<dbReference type="PROSITE" id="PS50005">
    <property type="entry name" value="TPR"/>
    <property type="match status" value="1"/>
</dbReference>
<dbReference type="GO" id="GO:0016788">
    <property type="term" value="F:hydrolase activity, acting on ester bonds"/>
    <property type="evidence" value="ECO:0007669"/>
    <property type="project" value="TreeGrafter"/>
</dbReference>
<dbReference type="InterPro" id="IPR029058">
    <property type="entry name" value="AB_hydrolase_fold"/>
</dbReference>
<dbReference type="Proteomes" id="UP000199060">
    <property type="component" value="Unassembled WGS sequence"/>
</dbReference>
<dbReference type="STRING" id="686796.SAMN04488104_10326"/>
<feature type="repeat" description="TPR" evidence="3">
    <location>
        <begin position="362"/>
        <end position="395"/>
    </location>
</feature>
<proteinExistence type="inferred from homology"/>
<evidence type="ECO:0000313" key="5">
    <source>
        <dbReference type="Proteomes" id="UP000199060"/>
    </source>
</evidence>
<evidence type="ECO:0000256" key="1">
    <source>
        <dbReference type="ARBA" id="ARBA00005622"/>
    </source>
</evidence>
<gene>
    <name evidence="4" type="ORF">SAMN04488104_10326</name>
</gene>
<dbReference type="PANTHER" id="PTHR40841">
    <property type="entry name" value="SIDEROPHORE TRIACETYLFUSARININE C ESTERASE"/>
    <property type="match status" value="1"/>
</dbReference>
<comment type="similarity">
    <text evidence="1">Belongs to the esterase D family.</text>
</comment>
<evidence type="ECO:0000313" key="4">
    <source>
        <dbReference type="EMBL" id="SDD47757.1"/>
    </source>
</evidence>
<evidence type="ECO:0000256" key="3">
    <source>
        <dbReference type="PROSITE-ProRule" id="PRU00339"/>
    </source>
</evidence>
<dbReference type="SUPFAM" id="SSF53474">
    <property type="entry name" value="alpha/beta-Hydrolases"/>
    <property type="match status" value="1"/>
</dbReference>
<dbReference type="SUPFAM" id="SSF48452">
    <property type="entry name" value="TPR-like"/>
    <property type="match status" value="1"/>
</dbReference>
<dbReference type="PANTHER" id="PTHR40841:SF2">
    <property type="entry name" value="SIDEROPHORE-DEGRADING ESTERASE (EUROFUNG)"/>
    <property type="match status" value="1"/>
</dbReference>
<name>A0A1G6V448_9BACT</name>
<organism evidence="4 5">
    <name type="scientific">Algoriphagus faecimaris</name>
    <dbReference type="NCBI Taxonomy" id="686796"/>
    <lineage>
        <taxon>Bacteria</taxon>
        <taxon>Pseudomonadati</taxon>
        <taxon>Bacteroidota</taxon>
        <taxon>Cytophagia</taxon>
        <taxon>Cytophagales</taxon>
        <taxon>Cyclobacteriaceae</taxon>
        <taxon>Algoriphagus</taxon>
    </lineage>
</organism>
<dbReference type="InterPro" id="IPR000801">
    <property type="entry name" value="Esterase-like"/>
</dbReference>
<dbReference type="Pfam" id="PF00756">
    <property type="entry name" value="Esterase"/>
    <property type="match status" value="1"/>
</dbReference>
<dbReference type="InterPro" id="IPR011990">
    <property type="entry name" value="TPR-like_helical_dom_sf"/>
</dbReference>
<dbReference type="OrthoDB" id="9784036at2"/>
<dbReference type="RefSeq" id="WP_087940416.1">
    <property type="nucleotide sequence ID" value="NZ_FNAC01000032.1"/>
</dbReference>
<keyword evidence="2" id="KW-0378">Hydrolase</keyword>
<protein>
    <submittedName>
        <fullName evidence="4">Uncharacterized protein</fullName>
    </submittedName>
</protein>
<dbReference type="InterPro" id="IPR052558">
    <property type="entry name" value="Siderophore_Hydrolase_D"/>
</dbReference>
<reference evidence="5" key="1">
    <citation type="submission" date="2016-10" db="EMBL/GenBank/DDBJ databases">
        <authorList>
            <person name="Varghese N."/>
            <person name="Submissions S."/>
        </authorList>
    </citation>
    <scope>NUCLEOTIDE SEQUENCE [LARGE SCALE GENOMIC DNA]</scope>
    <source>
        <strain evidence="5">DSM 23095</strain>
    </source>
</reference>
<evidence type="ECO:0000256" key="2">
    <source>
        <dbReference type="ARBA" id="ARBA00022801"/>
    </source>
</evidence>
<sequence>MRFFFTLFLCASLAHLGWTQNISNQLYYQGHQDSLYSEILGESRHLFIYLPQSTRNLKMAQTPSPVVYLLDAESKFALTTQLIKQLSFDAMPPSIIVGIKNSNRTRDLTPTHVPIDPSGFDVSQSGGGEAFLDFIEKELIPHIDRNYATSPYRTFIGHSLGGLLSGYALATRPHLFQNIISLDPTSTWDEGLMGKKLKAAEEKGILAGKGYVLAVADPDATGNPKIDSLLTTFRIPNEQIRELLTERSDMRFLYKNYPKGSHTDMVIPGTYDGLKFLFAWYADLQQELVDAADPFIGTSKTTEELIGSIKSIHQRMSEQFGYEVKPQEAMINALGYWALQSGDLERSKLFFEMNVKNYPESANVYDSMGDYFLKAENPEEAAWFFREALKRDENEETRKKLEALSDD</sequence>
<accession>A0A1G6V448</accession>
<dbReference type="InterPro" id="IPR019734">
    <property type="entry name" value="TPR_rpt"/>
</dbReference>
<dbReference type="AlphaFoldDB" id="A0A1G6V448"/>
<dbReference type="EMBL" id="FNAC01000032">
    <property type="protein sequence ID" value="SDD47757.1"/>
    <property type="molecule type" value="Genomic_DNA"/>
</dbReference>
<keyword evidence="3" id="KW-0802">TPR repeat</keyword>
<dbReference type="Gene3D" id="3.40.50.1820">
    <property type="entry name" value="alpha/beta hydrolase"/>
    <property type="match status" value="1"/>
</dbReference>
<keyword evidence="5" id="KW-1185">Reference proteome</keyword>